<dbReference type="SUPFAM" id="SSF56300">
    <property type="entry name" value="Metallo-dependent phosphatases"/>
    <property type="match status" value="1"/>
</dbReference>
<dbReference type="OrthoDB" id="9813918at2"/>
<dbReference type="InterPro" id="IPR011152">
    <property type="entry name" value="Pesterase_MJ0912"/>
</dbReference>
<sequence>MRIAVISDIHSNIEALTEVLRTADRHKVDRIVSLGDIVGYGASPNECCDLVRSVTEVTLLGNHDAAVAGRMDYSYYYDAARHALDWSASVLAEENLSWLRSLPYTYRIGEVGFCHGSPIEPKAYEYIFALEQARELTPFVAELPEVTFIGHSHLCKAFAIGNGEVNDVVAQKFGIRRGYKYIISVGSVGQPRDYDNRACFVICDTDARTVEYTRVEYDIETAAQKIFDADLALNFGKRLFLGV</sequence>
<protein>
    <submittedName>
        <fullName evidence="3">Metallophosphoesterase</fullName>
    </submittedName>
</protein>
<gene>
    <name evidence="3" type="ORF">DB31_5209</name>
</gene>
<dbReference type="GO" id="GO:0005737">
    <property type="term" value="C:cytoplasm"/>
    <property type="evidence" value="ECO:0007669"/>
    <property type="project" value="TreeGrafter"/>
</dbReference>
<dbReference type="PANTHER" id="PTHR42850:SF2">
    <property type="entry name" value="BLL5683 PROTEIN"/>
    <property type="match status" value="1"/>
</dbReference>
<dbReference type="PANTHER" id="PTHR42850">
    <property type="entry name" value="METALLOPHOSPHOESTERASE"/>
    <property type="match status" value="1"/>
</dbReference>
<dbReference type="InterPro" id="IPR050126">
    <property type="entry name" value="Ap4A_hydrolase"/>
</dbReference>
<dbReference type="PIRSF" id="PIRSF000883">
    <property type="entry name" value="Pesterase_MJ0912"/>
    <property type="match status" value="1"/>
</dbReference>
<evidence type="ECO:0000313" key="3">
    <source>
        <dbReference type="EMBL" id="KFE70167.1"/>
    </source>
</evidence>
<dbReference type="EMBL" id="JMCB01000003">
    <property type="protein sequence ID" value="KFE70167.1"/>
    <property type="molecule type" value="Genomic_DNA"/>
</dbReference>
<keyword evidence="4" id="KW-1185">Reference proteome</keyword>
<reference evidence="3 4" key="1">
    <citation type="submission" date="2014-04" db="EMBL/GenBank/DDBJ databases">
        <title>Genome assembly of Hyalangium minutum DSM 14724.</title>
        <authorList>
            <person name="Sharma G."/>
            <person name="Subramanian S."/>
        </authorList>
    </citation>
    <scope>NUCLEOTIDE SEQUENCE [LARGE SCALE GENOMIC DNA]</scope>
    <source>
        <strain evidence="3 4">DSM 14724</strain>
    </source>
</reference>
<evidence type="ECO:0000256" key="1">
    <source>
        <dbReference type="ARBA" id="ARBA00008950"/>
    </source>
</evidence>
<proteinExistence type="inferred from homology"/>
<dbReference type="AlphaFoldDB" id="A0A085WR54"/>
<dbReference type="Pfam" id="PF12850">
    <property type="entry name" value="Metallophos_2"/>
    <property type="match status" value="1"/>
</dbReference>
<accession>A0A085WR54</accession>
<evidence type="ECO:0000313" key="4">
    <source>
        <dbReference type="Proteomes" id="UP000028725"/>
    </source>
</evidence>
<dbReference type="GO" id="GO:0016791">
    <property type="term" value="F:phosphatase activity"/>
    <property type="evidence" value="ECO:0007669"/>
    <property type="project" value="TreeGrafter"/>
</dbReference>
<comment type="caution">
    <text evidence="3">The sequence shown here is derived from an EMBL/GenBank/DDBJ whole genome shotgun (WGS) entry which is preliminary data.</text>
</comment>
<dbReference type="Proteomes" id="UP000028725">
    <property type="component" value="Unassembled WGS sequence"/>
</dbReference>
<dbReference type="RefSeq" id="WP_044184894.1">
    <property type="nucleotide sequence ID" value="NZ_JMCB01000003.1"/>
</dbReference>
<feature type="domain" description="Calcineurin-like phosphoesterase" evidence="2">
    <location>
        <begin position="1"/>
        <end position="207"/>
    </location>
</feature>
<evidence type="ECO:0000259" key="2">
    <source>
        <dbReference type="Pfam" id="PF12850"/>
    </source>
</evidence>
<name>A0A085WR54_9BACT</name>
<dbReference type="Gene3D" id="3.60.21.10">
    <property type="match status" value="1"/>
</dbReference>
<dbReference type="InterPro" id="IPR024654">
    <property type="entry name" value="Calcineurin-like_PHP_lpxH"/>
</dbReference>
<dbReference type="InterPro" id="IPR029052">
    <property type="entry name" value="Metallo-depent_PP-like"/>
</dbReference>
<organism evidence="3 4">
    <name type="scientific">Hyalangium minutum</name>
    <dbReference type="NCBI Taxonomy" id="394096"/>
    <lineage>
        <taxon>Bacteria</taxon>
        <taxon>Pseudomonadati</taxon>
        <taxon>Myxococcota</taxon>
        <taxon>Myxococcia</taxon>
        <taxon>Myxococcales</taxon>
        <taxon>Cystobacterineae</taxon>
        <taxon>Archangiaceae</taxon>
        <taxon>Hyalangium</taxon>
    </lineage>
</organism>
<dbReference type="CDD" id="cd00838">
    <property type="entry name" value="MPP_superfamily"/>
    <property type="match status" value="1"/>
</dbReference>
<comment type="similarity">
    <text evidence="1">Belongs to the metallophosphoesterase superfamily. YfcE family.</text>
</comment>
<dbReference type="STRING" id="394096.DB31_5209"/>